<gene>
    <name evidence="13" type="ORF">J2W36_004736</name>
</gene>
<evidence type="ECO:0000256" key="8">
    <source>
        <dbReference type="ARBA" id="ARBA00023114"/>
    </source>
</evidence>
<dbReference type="CDD" id="cd00342">
    <property type="entry name" value="gram_neg_porins"/>
    <property type="match status" value="1"/>
</dbReference>
<sequence>MRTRYFAILLGLNLALMACTTQAQVQLYGTVDASVGTVSAQPPGAPNAPITKTTGVHSGTLQTSYFGMRGSEDLGGGLTASFVLESFFRVDNGASGRFDGNPTSAGDLMWSRQAVVGLAGPWGEVRLGSNDNPMFVTMLLTNAMGTNSTFSPSFRQLFNTGARGVLEADTTIVNSVRYTSPRLGGVEFNVEGSPDEGRGSPNYAANVIYVDGPLLLSAATQHVGYAPPPASTTLLVAPFMPLDTRRDQTTHMLGGAYGVGPVRVFGQYARVRNDRTGTTDKMPDVGVTACWGNGELQMAVGQDKTSGSLTARRTTSTLGYVYDLSKRTALYAFAMADRVSAGTAKSYVVGVRHRF</sequence>
<keyword evidence="4" id="KW-1134">Transmembrane beta strand</keyword>
<accession>A0ABT9SDN5</accession>
<reference evidence="13 14" key="1">
    <citation type="submission" date="2023-07" db="EMBL/GenBank/DDBJ databases">
        <title>Sorghum-associated microbial communities from plants grown in Nebraska, USA.</title>
        <authorList>
            <person name="Schachtman D."/>
        </authorList>
    </citation>
    <scope>NUCLEOTIDE SEQUENCE [LARGE SCALE GENOMIC DNA]</scope>
    <source>
        <strain evidence="13 14">DS1607</strain>
    </source>
</reference>
<dbReference type="PROSITE" id="PS51257">
    <property type="entry name" value="PROKAR_LIPOPROTEIN"/>
    <property type="match status" value="1"/>
</dbReference>
<dbReference type="Proteomes" id="UP001226867">
    <property type="component" value="Unassembled WGS sequence"/>
</dbReference>
<dbReference type="Gene3D" id="2.40.160.10">
    <property type="entry name" value="Porin"/>
    <property type="match status" value="1"/>
</dbReference>
<evidence type="ECO:0000256" key="1">
    <source>
        <dbReference type="ARBA" id="ARBA00004571"/>
    </source>
</evidence>
<feature type="domain" description="Porin" evidence="12">
    <location>
        <begin position="14"/>
        <end position="339"/>
    </location>
</feature>
<evidence type="ECO:0000256" key="4">
    <source>
        <dbReference type="ARBA" id="ARBA00022452"/>
    </source>
</evidence>
<keyword evidence="14" id="KW-1185">Reference proteome</keyword>
<dbReference type="InterPro" id="IPR023614">
    <property type="entry name" value="Porin_dom_sf"/>
</dbReference>
<evidence type="ECO:0000256" key="10">
    <source>
        <dbReference type="ARBA" id="ARBA00023237"/>
    </source>
</evidence>
<dbReference type="InterPro" id="IPR033900">
    <property type="entry name" value="Gram_neg_porin_domain"/>
</dbReference>
<keyword evidence="6 11" id="KW-0732">Signal</keyword>
<evidence type="ECO:0000256" key="7">
    <source>
        <dbReference type="ARBA" id="ARBA00023065"/>
    </source>
</evidence>
<feature type="signal peptide" evidence="11">
    <location>
        <begin position="1"/>
        <end position="23"/>
    </location>
</feature>
<dbReference type="InterPro" id="IPR050298">
    <property type="entry name" value="Gram-neg_bact_OMP"/>
</dbReference>
<evidence type="ECO:0000256" key="6">
    <source>
        <dbReference type="ARBA" id="ARBA00022729"/>
    </source>
</evidence>
<dbReference type="EMBL" id="JAUSRO010000018">
    <property type="protein sequence ID" value="MDP9902459.1"/>
    <property type="molecule type" value="Genomic_DNA"/>
</dbReference>
<evidence type="ECO:0000313" key="13">
    <source>
        <dbReference type="EMBL" id="MDP9902459.1"/>
    </source>
</evidence>
<dbReference type="Pfam" id="PF13609">
    <property type="entry name" value="Porin_4"/>
    <property type="match status" value="1"/>
</dbReference>
<comment type="subcellular location">
    <subcellularLocation>
        <location evidence="1">Cell outer membrane</location>
        <topology evidence="1">Multi-pass membrane protein</topology>
    </subcellularLocation>
</comment>
<protein>
    <submittedName>
        <fullName evidence="13">Porin</fullName>
    </submittedName>
</protein>
<evidence type="ECO:0000256" key="9">
    <source>
        <dbReference type="ARBA" id="ARBA00023136"/>
    </source>
</evidence>
<evidence type="ECO:0000256" key="2">
    <source>
        <dbReference type="ARBA" id="ARBA00011233"/>
    </source>
</evidence>
<keyword evidence="5" id="KW-0812">Transmembrane</keyword>
<evidence type="ECO:0000256" key="5">
    <source>
        <dbReference type="ARBA" id="ARBA00022692"/>
    </source>
</evidence>
<organism evidence="13 14">
    <name type="scientific">Variovorax ginsengisoli</name>
    <dbReference type="NCBI Taxonomy" id="363844"/>
    <lineage>
        <taxon>Bacteria</taxon>
        <taxon>Pseudomonadati</taxon>
        <taxon>Pseudomonadota</taxon>
        <taxon>Betaproteobacteria</taxon>
        <taxon>Burkholderiales</taxon>
        <taxon>Comamonadaceae</taxon>
        <taxon>Variovorax</taxon>
    </lineage>
</organism>
<dbReference type="PANTHER" id="PTHR34501:SF9">
    <property type="entry name" value="MAJOR OUTER MEMBRANE PROTEIN P.IA"/>
    <property type="match status" value="1"/>
</dbReference>
<evidence type="ECO:0000259" key="12">
    <source>
        <dbReference type="Pfam" id="PF13609"/>
    </source>
</evidence>
<keyword evidence="7" id="KW-0406">Ion transport</keyword>
<evidence type="ECO:0000313" key="14">
    <source>
        <dbReference type="Proteomes" id="UP001226867"/>
    </source>
</evidence>
<name>A0ABT9SDN5_9BURK</name>
<keyword evidence="10" id="KW-0998">Cell outer membrane</keyword>
<keyword evidence="9" id="KW-0472">Membrane</keyword>
<dbReference type="SUPFAM" id="SSF56935">
    <property type="entry name" value="Porins"/>
    <property type="match status" value="1"/>
</dbReference>
<keyword evidence="8" id="KW-0626">Porin</keyword>
<proteinExistence type="predicted"/>
<feature type="chain" id="PRO_5045802605" evidence="11">
    <location>
        <begin position="24"/>
        <end position="355"/>
    </location>
</feature>
<keyword evidence="3" id="KW-0813">Transport</keyword>
<dbReference type="RefSeq" id="WP_307692199.1">
    <property type="nucleotide sequence ID" value="NZ_JAUSRO010000018.1"/>
</dbReference>
<comment type="caution">
    <text evidence="13">The sequence shown here is derived from an EMBL/GenBank/DDBJ whole genome shotgun (WGS) entry which is preliminary data.</text>
</comment>
<dbReference type="PANTHER" id="PTHR34501">
    <property type="entry name" value="PROTEIN YDDL-RELATED"/>
    <property type="match status" value="1"/>
</dbReference>
<evidence type="ECO:0000256" key="11">
    <source>
        <dbReference type="SAM" id="SignalP"/>
    </source>
</evidence>
<evidence type="ECO:0000256" key="3">
    <source>
        <dbReference type="ARBA" id="ARBA00022448"/>
    </source>
</evidence>
<comment type="subunit">
    <text evidence="2">Homotrimer.</text>
</comment>